<dbReference type="RefSeq" id="WP_099149718.1">
    <property type="nucleotide sequence ID" value="NZ_PDUD01000013.1"/>
</dbReference>
<reference evidence="2 3" key="1">
    <citation type="submission" date="2017-10" db="EMBL/GenBank/DDBJ databases">
        <title>The draft genome sequence of Lewinella nigricans NBRC 102662.</title>
        <authorList>
            <person name="Wang K."/>
        </authorList>
    </citation>
    <scope>NUCLEOTIDE SEQUENCE [LARGE SCALE GENOMIC DNA]</scope>
    <source>
        <strain evidence="2 3">NBRC 102662</strain>
    </source>
</reference>
<dbReference type="EMBL" id="PDUD01000013">
    <property type="protein sequence ID" value="PHN06967.1"/>
    <property type="molecule type" value="Genomic_DNA"/>
</dbReference>
<proteinExistence type="predicted"/>
<dbReference type="AlphaFoldDB" id="A0A2D0NER2"/>
<accession>A0A2D0NER2</accession>
<evidence type="ECO:0000313" key="3">
    <source>
        <dbReference type="Proteomes" id="UP000223913"/>
    </source>
</evidence>
<organism evidence="2 3">
    <name type="scientific">Flavilitoribacter nigricans (strain ATCC 23147 / DSM 23189 / NBRC 102662 / NCIMB 1420 / SS-2)</name>
    <name type="common">Lewinella nigricans</name>
    <dbReference type="NCBI Taxonomy" id="1122177"/>
    <lineage>
        <taxon>Bacteria</taxon>
        <taxon>Pseudomonadati</taxon>
        <taxon>Bacteroidota</taxon>
        <taxon>Saprospiria</taxon>
        <taxon>Saprospirales</taxon>
        <taxon>Lewinellaceae</taxon>
        <taxon>Flavilitoribacter</taxon>
    </lineage>
</organism>
<sequence>MLEYINQLSPDQIEFWKAWFGTGLVYAVISGIWLHDPKHEFAWANTIVTGLVKICFPPLMALDMIGFFNRKK</sequence>
<dbReference type="Proteomes" id="UP000223913">
    <property type="component" value="Unassembled WGS sequence"/>
</dbReference>
<keyword evidence="1" id="KW-0812">Transmembrane</keyword>
<keyword evidence="1" id="KW-1133">Transmembrane helix</keyword>
<evidence type="ECO:0000313" key="2">
    <source>
        <dbReference type="EMBL" id="PHN06967.1"/>
    </source>
</evidence>
<feature type="transmembrane region" description="Helical" evidence="1">
    <location>
        <begin position="15"/>
        <end position="35"/>
    </location>
</feature>
<gene>
    <name evidence="2" type="ORF">CRP01_09125</name>
</gene>
<keyword evidence="3" id="KW-1185">Reference proteome</keyword>
<keyword evidence="1" id="KW-0472">Membrane</keyword>
<feature type="transmembrane region" description="Helical" evidence="1">
    <location>
        <begin position="41"/>
        <end position="62"/>
    </location>
</feature>
<evidence type="ECO:0000256" key="1">
    <source>
        <dbReference type="SAM" id="Phobius"/>
    </source>
</evidence>
<dbReference type="OrthoDB" id="8215804at2"/>
<name>A0A2D0NER2_FLAN2</name>
<comment type="caution">
    <text evidence="2">The sequence shown here is derived from an EMBL/GenBank/DDBJ whole genome shotgun (WGS) entry which is preliminary data.</text>
</comment>
<protein>
    <submittedName>
        <fullName evidence="2">Uncharacterized protein</fullName>
    </submittedName>
</protein>